<sequence>MTGIASAAHQRYAVLFKVLDRQARAAILLDAEATVRAVNDTARDVLRQATNLFAECERLEFAHPLTQRTFLDALEKALRPEPPASIAPCEFHVPRSLNSNRPMFGELLNCHPPAAPGGADVLLILTRLDGPLPNLERRLHSAFNLTRRESTVAALLTQPLREAELAATLGISVNTLRTHRKNIYAKLEVASRNELSLLLARLA</sequence>
<proteinExistence type="predicted"/>
<gene>
    <name evidence="5" type="ORF">H1W37_05705</name>
</gene>
<evidence type="ECO:0000259" key="4">
    <source>
        <dbReference type="PROSITE" id="PS50043"/>
    </source>
</evidence>
<dbReference type="GO" id="GO:0003677">
    <property type="term" value="F:DNA binding"/>
    <property type="evidence" value="ECO:0007669"/>
    <property type="project" value="UniProtKB-KW"/>
</dbReference>
<dbReference type="PRINTS" id="PR00038">
    <property type="entry name" value="HTHLUXR"/>
</dbReference>
<dbReference type="CDD" id="cd06170">
    <property type="entry name" value="LuxR_C_like"/>
    <property type="match status" value="1"/>
</dbReference>
<keyword evidence="6" id="KW-1185">Reference proteome</keyword>
<evidence type="ECO:0000256" key="1">
    <source>
        <dbReference type="ARBA" id="ARBA00023015"/>
    </source>
</evidence>
<evidence type="ECO:0000313" key="6">
    <source>
        <dbReference type="Proteomes" id="UP000559404"/>
    </source>
</evidence>
<dbReference type="InterPro" id="IPR000792">
    <property type="entry name" value="Tscrpt_reg_LuxR_C"/>
</dbReference>
<name>A0A838XVQ2_9HYPH</name>
<dbReference type="PROSITE" id="PS50043">
    <property type="entry name" value="HTH_LUXR_2"/>
    <property type="match status" value="1"/>
</dbReference>
<dbReference type="InterPro" id="IPR016032">
    <property type="entry name" value="Sig_transdc_resp-reg_C-effctor"/>
</dbReference>
<organism evidence="5 6">
    <name type="scientific">Stappia taiwanensis</name>
    <dbReference type="NCBI Taxonomy" id="992267"/>
    <lineage>
        <taxon>Bacteria</taxon>
        <taxon>Pseudomonadati</taxon>
        <taxon>Pseudomonadota</taxon>
        <taxon>Alphaproteobacteria</taxon>
        <taxon>Hyphomicrobiales</taxon>
        <taxon>Stappiaceae</taxon>
        <taxon>Stappia</taxon>
    </lineage>
</organism>
<dbReference type="SMART" id="SM00421">
    <property type="entry name" value="HTH_LUXR"/>
    <property type="match status" value="1"/>
</dbReference>
<protein>
    <submittedName>
        <fullName evidence="5">Helix-turn-helix transcriptional regulator</fullName>
    </submittedName>
</protein>
<dbReference type="Gene3D" id="1.10.10.10">
    <property type="entry name" value="Winged helix-like DNA-binding domain superfamily/Winged helix DNA-binding domain"/>
    <property type="match status" value="1"/>
</dbReference>
<dbReference type="SUPFAM" id="SSF46894">
    <property type="entry name" value="C-terminal effector domain of the bipartite response regulators"/>
    <property type="match status" value="1"/>
</dbReference>
<reference evidence="5 6" key="2">
    <citation type="submission" date="2020-08" db="EMBL/GenBank/DDBJ databases">
        <title>Stappia taiwanensis sp. nov., isolated from a coastal thermal spring.</title>
        <authorList>
            <person name="Kampfer P."/>
        </authorList>
    </citation>
    <scope>NUCLEOTIDE SEQUENCE [LARGE SCALE GENOMIC DNA]</scope>
    <source>
        <strain evidence="5 6">DSM 23284</strain>
    </source>
</reference>
<dbReference type="AlphaFoldDB" id="A0A838XVQ2"/>
<keyword evidence="1" id="KW-0805">Transcription regulation</keyword>
<dbReference type="PANTHER" id="PTHR44688">
    <property type="entry name" value="DNA-BINDING TRANSCRIPTIONAL ACTIVATOR DEVR_DOSR"/>
    <property type="match status" value="1"/>
</dbReference>
<dbReference type="PANTHER" id="PTHR44688:SF16">
    <property type="entry name" value="DNA-BINDING TRANSCRIPTIONAL ACTIVATOR DEVR_DOSR"/>
    <property type="match status" value="1"/>
</dbReference>
<evidence type="ECO:0000256" key="3">
    <source>
        <dbReference type="ARBA" id="ARBA00023163"/>
    </source>
</evidence>
<dbReference type="RefSeq" id="WP_181759333.1">
    <property type="nucleotide sequence ID" value="NZ_BMCR01000002.1"/>
</dbReference>
<evidence type="ECO:0000313" key="5">
    <source>
        <dbReference type="EMBL" id="MBA4611134.1"/>
    </source>
</evidence>
<dbReference type="Pfam" id="PF00196">
    <property type="entry name" value="GerE"/>
    <property type="match status" value="1"/>
</dbReference>
<dbReference type="EMBL" id="JACEON010000004">
    <property type="protein sequence ID" value="MBA4611134.1"/>
    <property type="molecule type" value="Genomic_DNA"/>
</dbReference>
<dbReference type="InterPro" id="IPR036388">
    <property type="entry name" value="WH-like_DNA-bd_sf"/>
</dbReference>
<dbReference type="Proteomes" id="UP000559404">
    <property type="component" value="Unassembled WGS sequence"/>
</dbReference>
<comment type="caution">
    <text evidence="5">The sequence shown here is derived from an EMBL/GenBank/DDBJ whole genome shotgun (WGS) entry which is preliminary data.</text>
</comment>
<accession>A0A838XVQ2</accession>
<keyword evidence="3" id="KW-0804">Transcription</keyword>
<reference evidence="5 6" key="1">
    <citation type="submission" date="2020-07" db="EMBL/GenBank/DDBJ databases">
        <authorList>
            <person name="Li M."/>
        </authorList>
    </citation>
    <scope>NUCLEOTIDE SEQUENCE [LARGE SCALE GENOMIC DNA]</scope>
    <source>
        <strain evidence="5 6">DSM 23284</strain>
    </source>
</reference>
<keyword evidence="2" id="KW-0238">DNA-binding</keyword>
<evidence type="ECO:0000256" key="2">
    <source>
        <dbReference type="ARBA" id="ARBA00023125"/>
    </source>
</evidence>
<dbReference type="GO" id="GO:0006355">
    <property type="term" value="P:regulation of DNA-templated transcription"/>
    <property type="evidence" value="ECO:0007669"/>
    <property type="project" value="InterPro"/>
</dbReference>
<feature type="domain" description="HTH luxR-type" evidence="4">
    <location>
        <begin position="138"/>
        <end position="203"/>
    </location>
</feature>